<dbReference type="Proteomes" id="UP000283522">
    <property type="component" value="Unassembled WGS sequence"/>
</dbReference>
<keyword evidence="2" id="KW-1185">Reference proteome</keyword>
<accession>A0A418PQ30</accession>
<dbReference type="EMBL" id="QXML01000006">
    <property type="protein sequence ID" value="RIW14413.1"/>
    <property type="molecule type" value="Genomic_DNA"/>
</dbReference>
<reference evidence="1 2" key="1">
    <citation type="submission" date="2018-09" db="EMBL/GenBank/DDBJ databases">
        <authorList>
            <person name="Wang X."/>
            <person name="Du Z."/>
        </authorList>
    </citation>
    <scope>NUCLEOTIDE SEQUENCE [LARGE SCALE GENOMIC DNA]</scope>
    <source>
        <strain evidence="1 2">N3</strain>
    </source>
</reference>
<proteinExistence type="predicted"/>
<evidence type="ECO:0000313" key="2">
    <source>
        <dbReference type="Proteomes" id="UP000283522"/>
    </source>
</evidence>
<name>A0A418PQ30_9BACT</name>
<sequence length="68" mass="7715">MVNGRIPVISFTGWGCIKLPLKRNDGNDAACAHAEQLLKIQYFYWCFPFTLAKIGTEREQANLKLVSK</sequence>
<dbReference type="AlphaFoldDB" id="A0A418PQ30"/>
<protein>
    <submittedName>
        <fullName evidence="1">Uncharacterized protein</fullName>
    </submittedName>
</protein>
<evidence type="ECO:0000313" key="1">
    <source>
        <dbReference type="EMBL" id="RIW14413.1"/>
    </source>
</evidence>
<organism evidence="1 2">
    <name type="scientific">Algoriphagus lacus</name>
    <dbReference type="NCBI Taxonomy" id="2056311"/>
    <lineage>
        <taxon>Bacteria</taxon>
        <taxon>Pseudomonadati</taxon>
        <taxon>Bacteroidota</taxon>
        <taxon>Cytophagia</taxon>
        <taxon>Cytophagales</taxon>
        <taxon>Cyclobacteriaceae</taxon>
        <taxon>Algoriphagus</taxon>
    </lineage>
</organism>
<comment type="caution">
    <text evidence="1">The sequence shown here is derived from an EMBL/GenBank/DDBJ whole genome shotgun (WGS) entry which is preliminary data.</text>
</comment>
<gene>
    <name evidence="1" type="ORF">D0X99_12670</name>
</gene>